<dbReference type="SMART" id="SM00448">
    <property type="entry name" value="REC"/>
    <property type="match status" value="1"/>
</dbReference>
<evidence type="ECO:0000256" key="2">
    <source>
        <dbReference type="ARBA" id="ARBA00004370"/>
    </source>
</evidence>
<dbReference type="Proteomes" id="UP001156690">
    <property type="component" value="Unassembled WGS sequence"/>
</dbReference>
<dbReference type="InterPro" id="IPR005467">
    <property type="entry name" value="His_kinase_dom"/>
</dbReference>
<feature type="transmembrane region" description="Helical" evidence="11">
    <location>
        <begin position="167"/>
        <end position="195"/>
    </location>
</feature>
<dbReference type="CDD" id="cd16922">
    <property type="entry name" value="HATPase_EvgS-ArcB-TorS-like"/>
    <property type="match status" value="1"/>
</dbReference>
<dbReference type="PROSITE" id="PS50109">
    <property type="entry name" value="HIS_KIN"/>
    <property type="match status" value="1"/>
</dbReference>
<dbReference type="Pfam" id="PF00512">
    <property type="entry name" value="HisKA"/>
    <property type="match status" value="1"/>
</dbReference>
<keyword evidence="11" id="KW-1133">Transmembrane helix</keyword>
<gene>
    <name evidence="15" type="ORF">GCM10007932_20350</name>
</gene>
<dbReference type="Gene3D" id="3.40.50.2300">
    <property type="match status" value="1"/>
</dbReference>
<evidence type="ECO:0000259" key="13">
    <source>
        <dbReference type="PROSITE" id="PS50110"/>
    </source>
</evidence>
<evidence type="ECO:0000259" key="12">
    <source>
        <dbReference type="PROSITE" id="PS50109"/>
    </source>
</evidence>
<dbReference type="InterPro" id="IPR001789">
    <property type="entry name" value="Sig_transdc_resp-reg_receiver"/>
</dbReference>
<dbReference type="AlphaFoldDB" id="A0AAV5NPV8"/>
<keyword evidence="16" id="KW-1185">Reference proteome</keyword>
<dbReference type="CDD" id="cd00082">
    <property type="entry name" value="HisKA"/>
    <property type="match status" value="1"/>
</dbReference>
<dbReference type="InterPro" id="IPR003661">
    <property type="entry name" value="HisK_dim/P_dom"/>
</dbReference>
<dbReference type="RefSeq" id="WP_224055905.1">
    <property type="nucleotide sequence ID" value="NZ_AP025145.1"/>
</dbReference>
<feature type="domain" description="Histidine kinase" evidence="12">
    <location>
        <begin position="440"/>
        <end position="663"/>
    </location>
</feature>
<dbReference type="SUPFAM" id="SSF52172">
    <property type="entry name" value="CheY-like"/>
    <property type="match status" value="1"/>
</dbReference>
<dbReference type="SMART" id="SM00387">
    <property type="entry name" value="HATPase_c"/>
    <property type="match status" value="1"/>
</dbReference>
<evidence type="ECO:0000256" key="3">
    <source>
        <dbReference type="ARBA" id="ARBA00012438"/>
    </source>
</evidence>
<comment type="catalytic activity">
    <reaction evidence="1">
        <text>ATP + protein L-histidine = ADP + protein N-phospho-L-histidine.</text>
        <dbReference type="EC" id="2.7.13.3"/>
    </reaction>
</comment>
<dbReference type="SMART" id="SM00304">
    <property type="entry name" value="HAMP"/>
    <property type="match status" value="1"/>
</dbReference>
<dbReference type="SUPFAM" id="SSF47384">
    <property type="entry name" value="Homodimeric domain of signal transducing histidine kinase"/>
    <property type="match status" value="1"/>
</dbReference>
<dbReference type="InterPro" id="IPR004358">
    <property type="entry name" value="Sig_transdc_His_kin-like_C"/>
</dbReference>
<comment type="subcellular location">
    <subcellularLocation>
        <location evidence="2">Membrane</location>
    </subcellularLocation>
</comment>
<dbReference type="InterPro" id="IPR003660">
    <property type="entry name" value="HAMP_dom"/>
</dbReference>
<keyword evidence="10" id="KW-0175">Coiled coil</keyword>
<feature type="domain" description="HAMP" evidence="14">
    <location>
        <begin position="192"/>
        <end position="244"/>
    </location>
</feature>
<dbReference type="CDD" id="cd06225">
    <property type="entry name" value="HAMP"/>
    <property type="match status" value="1"/>
</dbReference>
<dbReference type="PROSITE" id="PS50110">
    <property type="entry name" value="RESPONSE_REGULATORY"/>
    <property type="match status" value="1"/>
</dbReference>
<evidence type="ECO:0000256" key="5">
    <source>
        <dbReference type="ARBA" id="ARBA00022679"/>
    </source>
</evidence>
<dbReference type="GO" id="GO:0016020">
    <property type="term" value="C:membrane"/>
    <property type="evidence" value="ECO:0007669"/>
    <property type="project" value="UniProtKB-SubCell"/>
</dbReference>
<dbReference type="Pfam" id="PF02518">
    <property type="entry name" value="HATPase_c"/>
    <property type="match status" value="1"/>
</dbReference>
<dbReference type="InterPro" id="IPR036890">
    <property type="entry name" value="HATPase_C_sf"/>
</dbReference>
<dbReference type="PRINTS" id="PR00344">
    <property type="entry name" value="BCTRLSENSOR"/>
</dbReference>
<keyword evidence="11" id="KW-0472">Membrane</keyword>
<dbReference type="SUPFAM" id="SSF158472">
    <property type="entry name" value="HAMP domain-like"/>
    <property type="match status" value="1"/>
</dbReference>
<dbReference type="FunFam" id="3.30.565.10:FF:000010">
    <property type="entry name" value="Sensor histidine kinase RcsC"/>
    <property type="match status" value="1"/>
</dbReference>
<accession>A0AAV5NPV8</accession>
<dbReference type="PANTHER" id="PTHR43047">
    <property type="entry name" value="TWO-COMPONENT HISTIDINE PROTEIN KINASE"/>
    <property type="match status" value="1"/>
</dbReference>
<organism evidence="15 16">
    <name type="scientific">Vibrio penaeicida</name>
    <dbReference type="NCBI Taxonomy" id="104609"/>
    <lineage>
        <taxon>Bacteria</taxon>
        <taxon>Pseudomonadati</taxon>
        <taxon>Pseudomonadota</taxon>
        <taxon>Gammaproteobacteria</taxon>
        <taxon>Vibrionales</taxon>
        <taxon>Vibrionaceae</taxon>
        <taxon>Vibrio</taxon>
    </lineage>
</organism>
<dbReference type="Gene3D" id="3.30.565.10">
    <property type="entry name" value="Histidine kinase-like ATPase, C-terminal domain"/>
    <property type="match status" value="1"/>
</dbReference>
<feature type="domain" description="Response regulatory" evidence="13">
    <location>
        <begin position="690"/>
        <end position="805"/>
    </location>
</feature>
<evidence type="ECO:0000256" key="11">
    <source>
        <dbReference type="SAM" id="Phobius"/>
    </source>
</evidence>
<comment type="caution">
    <text evidence="15">The sequence shown here is derived from an EMBL/GenBank/DDBJ whole genome shotgun (WGS) entry which is preliminary data.</text>
</comment>
<reference evidence="16" key="1">
    <citation type="journal article" date="2019" name="Int. J. Syst. Evol. Microbiol.">
        <title>The Global Catalogue of Microorganisms (GCM) 10K type strain sequencing project: providing services to taxonomists for standard genome sequencing and annotation.</title>
        <authorList>
            <consortium name="The Broad Institute Genomics Platform"/>
            <consortium name="The Broad Institute Genome Sequencing Center for Infectious Disease"/>
            <person name="Wu L."/>
            <person name="Ma J."/>
        </authorList>
    </citation>
    <scope>NUCLEOTIDE SEQUENCE [LARGE SCALE GENOMIC DNA]</scope>
    <source>
        <strain evidence="16">NBRC 15640</strain>
    </source>
</reference>
<keyword evidence="8" id="KW-0902">Two-component regulatory system</keyword>
<keyword evidence="7" id="KW-0378">Hydrolase</keyword>
<dbReference type="InterPro" id="IPR003594">
    <property type="entry name" value="HATPase_dom"/>
</dbReference>
<feature type="modified residue" description="4-aspartylphosphate" evidence="9">
    <location>
        <position position="739"/>
    </location>
</feature>
<dbReference type="Gene3D" id="6.10.340.10">
    <property type="match status" value="1"/>
</dbReference>
<sequence length="892" mass="100803">MIKNSNLFNSIRSKLGIPLLIVFIIISTILGVLNYYQSEKELERQVEEKMDATLTRMSLGLGKLLYNIYSDQVYQIIISEMNDKEFHSILIKDSTNTYVTHGQTRDENWELVGLNEDFQDINENLYYREENILFNSVGSGNSADDEVIGVAKVYITKDFLREKLTDLIINTIVESVVLFAVLYAAIYMILMIVVINPLQKLKMSSDELAKGNLSCDIEKDRKDEIGSLANSFAIMRDSIRKKISDLNTLNTTGEELSEIISVDNREQSEIYILTTIKNVLMSYLRLESCEIYLWNDTRQQAYKGSDEVHSIDDLLLKSINQKQTEFAENNSDLRCCIPMIHEQKVIAIFDTRGKVGSVQRQYVGNEFVSTLFRMGATAILRMTMLADIKRLNQDLEMRVKERTEELSVAQLQSEEARKKAEISKDEAERANQAKSQFLSNMSHELRTPLNAVLGFSEMLKSQMHDTKSIGYLTAISSAGNTLLALINSVLDLAKIESGKMELEHNPTSLKQLLNELHSFFYKQASERDILFEIQSSDDLEGCVLLDTLKLKQVLINLCSNAVKFTRDGSVKVSIRTTPSSIDGKVDIYIDVIDTGKGIPKSQQQRIFHAFEQMSGQKSSEYGGTGLGLAITLEIVHLMGGEINVSSEGQNMGSRFSIMIPDVEKCDTQLPDTINESPQVSFEKIEFEPAKIMIVDDIPYNRSLISSYLSDWSFDIMEAENGQDALEKIHGFKPDLILTDLKMPVIDGQELCIKLREDLGTNCMPLVMVTASAMVDEQQELLKVCNDLLTKPLAKQTLIKSLINYLEHSVIETNSNNDEVKDEAESQEINLKSLSPEQKNTLIELIEMGDTKSAINLCEEMPVELSNESQWVIEMLEDFELANLLLKLKAKDK</sequence>
<evidence type="ECO:0000313" key="16">
    <source>
        <dbReference type="Proteomes" id="UP001156690"/>
    </source>
</evidence>
<evidence type="ECO:0000256" key="9">
    <source>
        <dbReference type="PROSITE-ProRule" id="PRU00169"/>
    </source>
</evidence>
<evidence type="ECO:0000256" key="8">
    <source>
        <dbReference type="ARBA" id="ARBA00023012"/>
    </source>
</evidence>
<protein>
    <recommendedName>
        <fullName evidence="3">histidine kinase</fullName>
        <ecNumber evidence="3">2.7.13.3</ecNumber>
    </recommendedName>
</protein>
<dbReference type="CDD" id="cd17546">
    <property type="entry name" value="REC_hyHK_CKI1_RcsC-like"/>
    <property type="match status" value="1"/>
</dbReference>
<keyword evidence="4 9" id="KW-0597">Phosphoprotein</keyword>
<dbReference type="Pfam" id="PF00072">
    <property type="entry name" value="Response_reg"/>
    <property type="match status" value="1"/>
</dbReference>
<dbReference type="Gene3D" id="1.10.287.130">
    <property type="match status" value="1"/>
</dbReference>
<dbReference type="InterPro" id="IPR011006">
    <property type="entry name" value="CheY-like_superfamily"/>
</dbReference>
<evidence type="ECO:0000256" key="10">
    <source>
        <dbReference type="SAM" id="Coils"/>
    </source>
</evidence>
<proteinExistence type="predicted"/>
<feature type="coiled-coil region" evidence="10">
    <location>
        <begin position="385"/>
        <end position="433"/>
    </location>
</feature>
<keyword evidence="11" id="KW-0812">Transmembrane</keyword>
<evidence type="ECO:0000259" key="14">
    <source>
        <dbReference type="PROSITE" id="PS50885"/>
    </source>
</evidence>
<dbReference type="EMBL" id="BSNX01000019">
    <property type="protein sequence ID" value="GLQ72675.1"/>
    <property type="molecule type" value="Genomic_DNA"/>
</dbReference>
<evidence type="ECO:0000256" key="4">
    <source>
        <dbReference type="ARBA" id="ARBA00022553"/>
    </source>
</evidence>
<evidence type="ECO:0000256" key="6">
    <source>
        <dbReference type="ARBA" id="ARBA00022777"/>
    </source>
</evidence>
<dbReference type="SUPFAM" id="SSF55874">
    <property type="entry name" value="ATPase domain of HSP90 chaperone/DNA topoisomerase II/histidine kinase"/>
    <property type="match status" value="1"/>
</dbReference>
<keyword evidence="5" id="KW-0808">Transferase</keyword>
<dbReference type="EC" id="2.7.13.3" evidence="3"/>
<evidence type="ECO:0000313" key="15">
    <source>
        <dbReference type="EMBL" id="GLQ72675.1"/>
    </source>
</evidence>
<keyword evidence="6" id="KW-0418">Kinase</keyword>
<dbReference type="Pfam" id="PF00672">
    <property type="entry name" value="HAMP"/>
    <property type="match status" value="1"/>
</dbReference>
<name>A0AAV5NPV8_9VIBR</name>
<feature type="transmembrane region" description="Helical" evidence="11">
    <location>
        <begin position="15"/>
        <end position="36"/>
    </location>
</feature>
<dbReference type="GO" id="GO:0016787">
    <property type="term" value="F:hydrolase activity"/>
    <property type="evidence" value="ECO:0007669"/>
    <property type="project" value="UniProtKB-KW"/>
</dbReference>
<dbReference type="SMART" id="SM00388">
    <property type="entry name" value="HisKA"/>
    <property type="match status" value="1"/>
</dbReference>
<dbReference type="PROSITE" id="PS50885">
    <property type="entry name" value="HAMP"/>
    <property type="match status" value="1"/>
</dbReference>
<evidence type="ECO:0000256" key="1">
    <source>
        <dbReference type="ARBA" id="ARBA00000085"/>
    </source>
</evidence>
<evidence type="ECO:0000256" key="7">
    <source>
        <dbReference type="ARBA" id="ARBA00022801"/>
    </source>
</evidence>
<dbReference type="InterPro" id="IPR036097">
    <property type="entry name" value="HisK_dim/P_sf"/>
</dbReference>
<dbReference type="GO" id="GO:0000155">
    <property type="term" value="F:phosphorelay sensor kinase activity"/>
    <property type="evidence" value="ECO:0007669"/>
    <property type="project" value="InterPro"/>
</dbReference>